<name>A0A8H6TGJ5_9AGAR</name>
<dbReference type="GeneID" id="59340915"/>
<evidence type="ECO:0000256" key="1">
    <source>
        <dbReference type="SAM" id="MobiDB-lite"/>
    </source>
</evidence>
<organism evidence="2 3">
    <name type="scientific">Mycena indigotica</name>
    <dbReference type="NCBI Taxonomy" id="2126181"/>
    <lineage>
        <taxon>Eukaryota</taxon>
        <taxon>Fungi</taxon>
        <taxon>Dikarya</taxon>
        <taxon>Basidiomycota</taxon>
        <taxon>Agaricomycotina</taxon>
        <taxon>Agaricomycetes</taxon>
        <taxon>Agaricomycetidae</taxon>
        <taxon>Agaricales</taxon>
        <taxon>Marasmiineae</taxon>
        <taxon>Mycenaceae</taxon>
        <taxon>Mycena</taxon>
    </lineage>
</organism>
<evidence type="ECO:0000313" key="2">
    <source>
        <dbReference type="EMBL" id="KAF7316286.1"/>
    </source>
</evidence>
<dbReference type="AlphaFoldDB" id="A0A8H6TGJ5"/>
<dbReference type="EMBL" id="JACAZF010000001">
    <property type="protein sequence ID" value="KAF7316286.1"/>
    <property type="molecule type" value="Genomic_DNA"/>
</dbReference>
<sequence>MSDASTPPKHRLRVSSSWVLAGPSRNLTVVAYLKREQKPQPNAANLQWPTFLSLGQYRHPPLVGLFWFSRQPVLHAILGLDTDEWESASRLDEGSTLDPESEFPNPRLKQRPSPRGCAAAGPSRRK</sequence>
<evidence type="ECO:0000313" key="3">
    <source>
        <dbReference type="Proteomes" id="UP000636479"/>
    </source>
</evidence>
<gene>
    <name evidence="2" type="ORF">MIND_00147300</name>
</gene>
<protein>
    <submittedName>
        <fullName evidence="2">Uncharacterized protein</fullName>
    </submittedName>
</protein>
<feature type="region of interest" description="Disordered" evidence="1">
    <location>
        <begin position="88"/>
        <end position="126"/>
    </location>
</feature>
<accession>A0A8H6TGJ5</accession>
<dbReference type="Proteomes" id="UP000636479">
    <property type="component" value="Unassembled WGS sequence"/>
</dbReference>
<reference evidence="2" key="1">
    <citation type="submission" date="2020-05" db="EMBL/GenBank/DDBJ databases">
        <title>Mycena genomes resolve the evolution of fungal bioluminescence.</title>
        <authorList>
            <person name="Tsai I.J."/>
        </authorList>
    </citation>
    <scope>NUCLEOTIDE SEQUENCE</scope>
    <source>
        <strain evidence="2">171206Taipei</strain>
    </source>
</reference>
<proteinExistence type="predicted"/>
<comment type="caution">
    <text evidence="2">The sequence shown here is derived from an EMBL/GenBank/DDBJ whole genome shotgun (WGS) entry which is preliminary data.</text>
</comment>
<dbReference type="RefSeq" id="XP_037226309.1">
    <property type="nucleotide sequence ID" value="XM_037358399.1"/>
</dbReference>
<keyword evidence="3" id="KW-1185">Reference proteome</keyword>